<feature type="region of interest" description="Disordered" evidence="1">
    <location>
        <begin position="54"/>
        <end position="87"/>
    </location>
</feature>
<proteinExistence type="predicted"/>
<protein>
    <recommendedName>
        <fullName evidence="4">Secreted protein</fullName>
    </recommendedName>
</protein>
<feature type="chain" id="PRO_5027900485" description="Secreted protein" evidence="2">
    <location>
        <begin position="31"/>
        <end position="87"/>
    </location>
</feature>
<sequence length="87" mass="8282">MAEKQVAKPVALAVGVALAGTFAVTGTANADTGVSPFSMTTLSAGYLLGLAEGAGGGDKEAKETEGSCGEGKCGGDKEGGADEAEGS</sequence>
<evidence type="ECO:0000313" key="3">
    <source>
        <dbReference type="EMBL" id="VUX55604.1"/>
    </source>
</evidence>
<evidence type="ECO:0000256" key="2">
    <source>
        <dbReference type="SAM" id="SignalP"/>
    </source>
</evidence>
<accession>A0A7D9H3M0</accession>
<reference evidence="3" key="1">
    <citation type="submission" date="2019-07" db="EMBL/GenBank/DDBJ databases">
        <authorList>
            <person name="Weber M."/>
            <person name="Kostadinov I."/>
            <person name="Kostadinov D I."/>
        </authorList>
    </citation>
    <scope>NUCLEOTIDE SEQUENCE</scope>
    <source>
        <strain evidence="3">Gfbio:sag-sample-m06:053724c1-46a9-4a36-b237-ea2bf867836b</strain>
    </source>
</reference>
<dbReference type="EMBL" id="LR633967">
    <property type="protein sequence ID" value="VUX55604.1"/>
    <property type="molecule type" value="Genomic_DNA"/>
</dbReference>
<gene>
    <name evidence="3" type="ORF">JTBM06_V1_50043</name>
</gene>
<evidence type="ECO:0008006" key="4">
    <source>
        <dbReference type="Google" id="ProtNLM"/>
    </source>
</evidence>
<feature type="signal peptide" evidence="2">
    <location>
        <begin position="1"/>
        <end position="30"/>
    </location>
</feature>
<keyword evidence="2" id="KW-0732">Signal</keyword>
<feature type="non-terminal residue" evidence="3">
    <location>
        <position position="87"/>
    </location>
</feature>
<name>A0A7D9H3M0_9GAMM</name>
<organism evidence="3">
    <name type="scientific">uncultured Woeseiaceae bacterium</name>
    <dbReference type="NCBI Taxonomy" id="1983305"/>
    <lineage>
        <taxon>Bacteria</taxon>
        <taxon>Pseudomonadati</taxon>
        <taxon>Pseudomonadota</taxon>
        <taxon>Gammaproteobacteria</taxon>
        <taxon>Woeseiales</taxon>
        <taxon>Woeseiaceae</taxon>
        <taxon>environmental samples</taxon>
    </lineage>
</organism>
<evidence type="ECO:0000256" key="1">
    <source>
        <dbReference type="SAM" id="MobiDB-lite"/>
    </source>
</evidence>
<dbReference type="AlphaFoldDB" id="A0A7D9H3M0"/>